<proteinExistence type="predicted"/>
<keyword evidence="8" id="KW-1185">Reference proteome</keyword>
<keyword evidence="5" id="KW-0862">Zinc</keyword>
<evidence type="ECO:0000256" key="3">
    <source>
        <dbReference type="ARBA" id="ARBA00022989"/>
    </source>
</evidence>
<dbReference type="Pfam" id="PF03006">
    <property type="entry name" value="HlyIII"/>
    <property type="match status" value="1"/>
</dbReference>
<organism evidence="7 8">
    <name type="scientific">Thermostaphylospora chromogena</name>
    <dbReference type="NCBI Taxonomy" id="35622"/>
    <lineage>
        <taxon>Bacteria</taxon>
        <taxon>Bacillati</taxon>
        <taxon>Actinomycetota</taxon>
        <taxon>Actinomycetes</taxon>
        <taxon>Streptosporangiales</taxon>
        <taxon>Thermomonosporaceae</taxon>
        <taxon>Thermostaphylospora</taxon>
    </lineage>
</organism>
<dbReference type="GO" id="GO:0016020">
    <property type="term" value="C:membrane"/>
    <property type="evidence" value="ECO:0007669"/>
    <property type="project" value="UniProtKB-SubCell"/>
</dbReference>
<dbReference type="EMBL" id="FNKK01000002">
    <property type="protein sequence ID" value="SDQ33032.1"/>
    <property type="molecule type" value="Genomic_DNA"/>
</dbReference>
<feature type="transmembrane region" description="Helical" evidence="6">
    <location>
        <begin position="39"/>
        <end position="58"/>
    </location>
</feature>
<feature type="binding site" evidence="5">
    <location>
        <position position="215"/>
    </location>
    <ligand>
        <name>Zn(2+)</name>
        <dbReference type="ChEBI" id="CHEBI:29105"/>
    </ligand>
</feature>
<evidence type="ECO:0000256" key="2">
    <source>
        <dbReference type="ARBA" id="ARBA00022692"/>
    </source>
</evidence>
<dbReference type="Proteomes" id="UP000217103">
    <property type="component" value="Unassembled WGS sequence"/>
</dbReference>
<feature type="transmembrane region" description="Helical" evidence="6">
    <location>
        <begin position="223"/>
        <end position="240"/>
    </location>
</feature>
<dbReference type="PANTHER" id="PTHR20855:SF3">
    <property type="entry name" value="LD03007P"/>
    <property type="match status" value="1"/>
</dbReference>
<feature type="transmembrane region" description="Helical" evidence="6">
    <location>
        <begin position="6"/>
        <end position="27"/>
    </location>
</feature>
<feature type="binding site" evidence="5">
    <location>
        <position position="86"/>
    </location>
    <ligand>
        <name>Zn(2+)</name>
        <dbReference type="ChEBI" id="CHEBI:29105"/>
    </ligand>
</feature>
<keyword evidence="2 6" id="KW-0812">Transmembrane</keyword>
<name>A0A1H1A065_9ACTN</name>
<keyword evidence="5" id="KW-0479">Metal-binding</keyword>
<feature type="transmembrane region" description="Helical" evidence="6">
    <location>
        <begin position="106"/>
        <end position="122"/>
    </location>
</feature>
<feature type="transmembrane region" description="Helical" evidence="6">
    <location>
        <begin position="155"/>
        <end position="175"/>
    </location>
</feature>
<keyword evidence="3 6" id="KW-1133">Transmembrane helix</keyword>
<evidence type="ECO:0000256" key="5">
    <source>
        <dbReference type="PIRSR" id="PIRSR604254-1"/>
    </source>
</evidence>
<feature type="transmembrane region" description="Helical" evidence="6">
    <location>
        <begin position="181"/>
        <end position="202"/>
    </location>
</feature>
<feature type="transmembrane region" description="Helical" evidence="6">
    <location>
        <begin position="64"/>
        <end position="85"/>
    </location>
</feature>
<evidence type="ECO:0000313" key="8">
    <source>
        <dbReference type="Proteomes" id="UP000217103"/>
    </source>
</evidence>
<accession>A0A1H1A065</accession>
<dbReference type="AlphaFoldDB" id="A0A1H1A065"/>
<comment type="subcellular location">
    <subcellularLocation>
        <location evidence="1">Membrane</location>
        <topology evidence="1">Multi-pass membrane protein</topology>
    </subcellularLocation>
</comment>
<reference evidence="7 8" key="1">
    <citation type="submission" date="2016-10" db="EMBL/GenBank/DDBJ databases">
        <authorList>
            <person name="de Groot N.N."/>
        </authorList>
    </citation>
    <scope>NUCLEOTIDE SEQUENCE [LARGE SCALE GENOMIC DNA]</scope>
    <source>
        <strain evidence="7 8">DSM 43794</strain>
    </source>
</reference>
<protein>
    <submittedName>
        <fullName evidence="7">Hemolysin III</fullName>
    </submittedName>
</protein>
<dbReference type="STRING" id="35622.SAMN04489764_0244"/>
<evidence type="ECO:0000256" key="4">
    <source>
        <dbReference type="ARBA" id="ARBA00023136"/>
    </source>
</evidence>
<evidence type="ECO:0000313" key="7">
    <source>
        <dbReference type="EMBL" id="SDQ33032.1"/>
    </source>
</evidence>
<evidence type="ECO:0000256" key="1">
    <source>
        <dbReference type="ARBA" id="ARBA00004141"/>
    </source>
</evidence>
<feature type="binding site" evidence="5">
    <location>
        <position position="219"/>
    </location>
    <ligand>
        <name>Zn(2+)</name>
        <dbReference type="ChEBI" id="CHEBI:29105"/>
    </ligand>
</feature>
<keyword evidence="4 6" id="KW-0472">Membrane</keyword>
<feature type="transmembrane region" description="Helical" evidence="6">
    <location>
        <begin position="128"/>
        <end position="148"/>
    </location>
</feature>
<dbReference type="GO" id="GO:0046872">
    <property type="term" value="F:metal ion binding"/>
    <property type="evidence" value="ECO:0007669"/>
    <property type="project" value="UniProtKB-KW"/>
</dbReference>
<gene>
    <name evidence="7" type="ORF">SAMN04489764_0244</name>
</gene>
<dbReference type="InterPro" id="IPR004254">
    <property type="entry name" value="AdipoR/HlyIII-related"/>
</dbReference>
<evidence type="ECO:0000256" key="6">
    <source>
        <dbReference type="SAM" id="Phobius"/>
    </source>
</evidence>
<sequence>MISLTTYGTVTYVTVGFMSVTSVDMGFAGSPVRPRLRGWLHAGALPVTTIAGFVLVALGPTLQARVAAAVYAAASGLLFGVSAAYHRGVLGPRATEVLRRIDHANIYLIIAGTYTPFALLALDGAARAAVLGTVWTGAVAGVLFRVLWIDAPRMLYTGLYLALGWTAVFVLPQLLEGAGVVAVALVAVGGVLYSVGGVVYGVRRPDPSPRWFGYHEVFHALTLAAYAAQYAAVSIVVYSAT</sequence>
<dbReference type="PANTHER" id="PTHR20855">
    <property type="entry name" value="ADIPOR/PROGESTIN RECEPTOR-RELATED"/>
    <property type="match status" value="1"/>
</dbReference>